<dbReference type="GO" id="GO:0000813">
    <property type="term" value="C:ESCRT I complex"/>
    <property type="evidence" value="ECO:0007669"/>
    <property type="project" value="TreeGrafter"/>
</dbReference>
<keyword evidence="12" id="KW-1185">Reference proteome</keyword>
<dbReference type="OrthoDB" id="10004364at2759"/>
<evidence type="ECO:0000313" key="11">
    <source>
        <dbReference type="EMBL" id="OQR66797.1"/>
    </source>
</evidence>
<dbReference type="STRING" id="418985.A0A1V9X030"/>
<feature type="compositionally biased region" description="Low complexity" evidence="9">
    <location>
        <begin position="208"/>
        <end position="220"/>
    </location>
</feature>
<evidence type="ECO:0000256" key="7">
    <source>
        <dbReference type="PROSITE-ProRule" id="PRU00646"/>
    </source>
</evidence>
<evidence type="ECO:0000256" key="9">
    <source>
        <dbReference type="SAM" id="MobiDB-lite"/>
    </source>
</evidence>
<evidence type="ECO:0000256" key="2">
    <source>
        <dbReference type="ARBA" id="ARBA00007617"/>
    </source>
</evidence>
<evidence type="ECO:0000313" key="12">
    <source>
        <dbReference type="Proteomes" id="UP000192247"/>
    </source>
</evidence>
<keyword evidence="8" id="KW-0175">Coiled coil</keyword>
<dbReference type="AlphaFoldDB" id="A0A1V9X030"/>
<dbReference type="EMBL" id="MNPL01031105">
    <property type="protein sequence ID" value="OQR66797.1"/>
    <property type="molecule type" value="Genomic_DNA"/>
</dbReference>
<dbReference type="PROSITE" id="PS51314">
    <property type="entry name" value="VPS37_C"/>
    <property type="match status" value="1"/>
</dbReference>
<evidence type="ECO:0000256" key="8">
    <source>
        <dbReference type="SAM" id="Coils"/>
    </source>
</evidence>
<keyword evidence="4" id="KW-0967">Endosome</keyword>
<dbReference type="Pfam" id="PF07200">
    <property type="entry name" value="Mod_r"/>
    <property type="match status" value="1"/>
</dbReference>
<accession>A0A1V9X030</accession>
<dbReference type="GO" id="GO:0043162">
    <property type="term" value="P:ubiquitin-dependent protein catabolic process via the multivesicular body sorting pathway"/>
    <property type="evidence" value="ECO:0007669"/>
    <property type="project" value="TreeGrafter"/>
</dbReference>
<keyword evidence="5 7" id="KW-0653">Protein transport</keyword>
<organism evidence="11 12">
    <name type="scientific">Tropilaelaps mercedesae</name>
    <dbReference type="NCBI Taxonomy" id="418985"/>
    <lineage>
        <taxon>Eukaryota</taxon>
        <taxon>Metazoa</taxon>
        <taxon>Ecdysozoa</taxon>
        <taxon>Arthropoda</taxon>
        <taxon>Chelicerata</taxon>
        <taxon>Arachnida</taxon>
        <taxon>Acari</taxon>
        <taxon>Parasitiformes</taxon>
        <taxon>Mesostigmata</taxon>
        <taxon>Gamasina</taxon>
        <taxon>Dermanyssoidea</taxon>
        <taxon>Laelapidae</taxon>
        <taxon>Tropilaelaps</taxon>
    </lineage>
</organism>
<comment type="similarity">
    <text evidence="2">Belongs to the VPS37 family.</text>
</comment>
<feature type="compositionally biased region" description="Pro residues" evidence="9">
    <location>
        <begin position="221"/>
        <end position="231"/>
    </location>
</feature>
<evidence type="ECO:0000256" key="6">
    <source>
        <dbReference type="ARBA" id="ARBA00025010"/>
    </source>
</evidence>
<evidence type="ECO:0000256" key="1">
    <source>
        <dbReference type="ARBA" id="ARBA00004633"/>
    </source>
</evidence>
<dbReference type="InterPro" id="IPR009851">
    <property type="entry name" value="Mod_r"/>
</dbReference>
<comment type="subcellular location">
    <subcellularLocation>
        <location evidence="1">Late endosome membrane</location>
        <topology evidence="1">Peripheral membrane protein</topology>
    </subcellularLocation>
</comment>
<dbReference type="InParanoid" id="A0A1V9X030"/>
<gene>
    <name evidence="11" type="ORF">BIW11_13919</name>
</gene>
<reference evidence="11 12" key="1">
    <citation type="journal article" date="2017" name="Gigascience">
        <title>Draft genome of the honey bee ectoparasitic mite, Tropilaelaps mercedesae, is shaped by the parasitic life history.</title>
        <authorList>
            <person name="Dong X."/>
            <person name="Armstrong S.D."/>
            <person name="Xia D."/>
            <person name="Makepeace B.L."/>
            <person name="Darby A.C."/>
            <person name="Kadowaki T."/>
        </authorList>
    </citation>
    <scope>NUCLEOTIDE SEQUENCE [LARGE SCALE GENOMIC DNA]</scope>
    <source>
        <strain evidence="11">Wuxi-XJTLU</strain>
    </source>
</reference>
<dbReference type="GO" id="GO:0006612">
    <property type="term" value="P:protein targeting to membrane"/>
    <property type="evidence" value="ECO:0007669"/>
    <property type="project" value="TreeGrafter"/>
</dbReference>
<sequence length="240" mass="27057">MTYRLADSQLRNELAGLIHNFQEMSKDELTCLIECEDATLDRQFIDGPAARAMERSRNQLIEENRRIARENVEKETRFFELRNQLLQMYHEGKQLKLNVEKLQEDAPQASTAPPSLDTIQALLEAAARETEDVSESIANDFLSSTISAEEFLAKFIDSRKDSHLRRVRAEKAAELLREQNRVPTAVPSFPRYVPPSGEYQPPSLPTVGPQYGPPQQALPYLPYPTAYPPGGPMSMPTPGS</sequence>
<dbReference type="GO" id="GO:0006623">
    <property type="term" value="P:protein targeting to vacuole"/>
    <property type="evidence" value="ECO:0007669"/>
    <property type="project" value="TreeGrafter"/>
</dbReference>
<evidence type="ECO:0000259" key="10">
    <source>
        <dbReference type="PROSITE" id="PS51314"/>
    </source>
</evidence>
<dbReference type="FunCoup" id="A0A1V9X030">
    <property type="interactions" value="410"/>
</dbReference>
<comment type="function">
    <text evidence="6">Component of the ESCRT-I complex, a regulator of vesicular trafficking process. Required for the sorting of endocytic ubiquitinated cargos into multivesicular bodies. May be involved in cell growth and differentiation.</text>
</comment>
<feature type="domain" description="VPS37 C-terminal" evidence="10">
    <location>
        <begin position="96"/>
        <end position="186"/>
    </location>
</feature>
<name>A0A1V9X030_9ACAR</name>
<protein>
    <submittedName>
        <fullName evidence="11">Vacuolar protein sorting-associated protein 37B-like</fullName>
    </submittedName>
</protein>
<comment type="caution">
    <text evidence="11">The sequence shown here is derived from an EMBL/GenBank/DDBJ whole genome shotgun (WGS) entry which is preliminary data.</text>
</comment>
<dbReference type="Proteomes" id="UP000192247">
    <property type="component" value="Unassembled WGS sequence"/>
</dbReference>
<feature type="coiled-coil region" evidence="8">
    <location>
        <begin position="50"/>
        <end position="77"/>
    </location>
</feature>
<evidence type="ECO:0000256" key="4">
    <source>
        <dbReference type="ARBA" id="ARBA00022753"/>
    </source>
</evidence>
<evidence type="ECO:0000256" key="3">
    <source>
        <dbReference type="ARBA" id="ARBA00022448"/>
    </source>
</evidence>
<proteinExistence type="inferred from homology"/>
<dbReference type="PANTHER" id="PTHR13678:SF27">
    <property type="entry name" value="LD45836P"/>
    <property type="match status" value="1"/>
</dbReference>
<keyword evidence="3 7" id="KW-0813">Transport</keyword>
<dbReference type="PANTHER" id="PTHR13678">
    <property type="entry name" value="VACUOLAR PROTEIN SORTING-ASSOCIATED PROTEIN 37"/>
    <property type="match status" value="1"/>
</dbReference>
<dbReference type="GO" id="GO:0031902">
    <property type="term" value="C:late endosome membrane"/>
    <property type="evidence" value="ECO:0007669"/>
    <property type="project" value="UniProtKB-SubCell"/>
</dbReference>
<evidence type="ECO:0000256" key="5">
    <source>
        <dbReference type="ARBA" id="ARBA00022927"/>
    </source>
</evidence>
<feature type="region of interest" description="Disordered" evidence="9">
    <location>
        <begin position="186"/>
        <end position="240"/>
    </location>
</feature>